<reference evidence="2" key="1">
    <citation type="submission" date="2021-01" db="EMBL/GenBank/DDBJ databases">
        <authorList>
            <person name="Corre E."/>
            <person name="Pelletier E."/>
            <person name="Niang G."/>
            <person name="Scheremetjew M."/>
            <person name="Finn R."/>
            <person name="Kale V."/>
            <person name="Holt S."/>
            <person name="Cochrane G."/>
            <person name="Meng A."/>
            <person name="Brown T."/>
            <person name="Cohen L."/>
        </authorList>
    </citation>
    <scope>NUCLEOTIDE SEQUENCE</scope>
    <source>
        <strain evidence="2">CCMP1594</strain>
    </source>
</reference>
<name>A0A6T2IGL4_9EUGL</name>
<proteinExistence type="predicted"/>
<evidence type="ECO:0000313" key="2">
    <source>
        <dbReference type="EMBL" id="CAE0833983.1"/>
    </source>
</evidence>
<gene>
    <name evidence="1" type="ORF">EGYM00163_LOCUS45278</name>
    <name evidence="2" type="ORF">EGYM00163_LOCUS45279</name>
</gene>
<protein>
    <submittedName>
        <fullName evidence="2">Uncharacterized protein</fullName>
    </submittedName>
</protein>
<organism evidence="2">
    <name type="scientific">Eutreptiella gymnastica</name>
    <dbReference type="NCBI Taxonomy" id="73025"/>
    <lineage>
        <taxon>Eukaryota</taxon>
        <taxon>Discoba</taxon>
        <taxon>Euglenozoa</taxon>
        <taxon>Euglenida</taxon>
        <taxon>Spirocuta</taxon>
        <taxon>Euglenophyceae</taxon>
        <taxon>Eutreptiales</taxon>
        <taxon>Eutreptiaceae</taxon>
        <taxon>Eutreptiella</taxon>
    </lineage>
</organism>
<dbReference type="AlphaFoldDB" id="A0A6T2IGL4"/>
<evidence type="ECO:0000313" key="1">
    <source>
        <dbReference type="EMBL" id="CAE0833982.1"/>
    </source>
</evidence>
<dbReference type="EMBL" id="HBJA01131787">
    <property type="protein sequence ID" value="CAE0833982.1"/>
    <property type="molecule type" value="Transcribed_RNA"/>
</dbReference>
<accession>A0A6T2IGL4</accession>
<sequence length="104" mass="11259">MGIWMHMDVGCTSKEVQHTNAPACAAHAGSACGCCLRPDALPPQEHSDHQPSTSHAIRLHDQCVLPCAAHCPLRFACWNPLNINRSDDTKISCLAFKSMPNAIP</sequence>
<dbReference type="EMBL" id="HBJA01131788">
    <property type="protein sequence ID" value="CAE0833983.1"/>
    <property type="molecule type" value="Transcribed_RNA"/>
</dbReference>